<organism evidence="6 7">
    <name type="scientific">Aquirufa ecclesiirivi</name>
    <dbReference type="NCBI Taxonomy" id="2715124"/>
    <lineage>
        <taxon>Bacteria</taxon>
        <taxon>Pseudomonadati</taxon>
        <taxon>Bacteroidota</taxon>
        <taxon>Cytophagia</taxon>
        <taxon>Cytophagales</taxon>
        <taxon>Flectobacillaceae</taxon>
        <taxon>Aquirufa</taxon>
    </lineage>
</organism>
<sequence length="753" mass="85745">MQQGKKFLSDLKLYSDYYKWLEPLGRYERWEEACESIMDGHRKQYSVYLDELEPYLESALESMQNQTVLASQRNLQFRFEQIQQHNTRMYNCTSGYIARNRIFQEIFYLGLSGCGFGGGLLIPMVDHLSRIQKRIKGTKTFVVEDNIEGWADALGALMSSYFVDKQPFPELAGFDLKFDYSQIRPKGAYIKGGYKAPGSEGLKQSLEKIEDLLEKWISTEGEKIRPILAFDIICHASDAVLSGGVRRSALNMIVDPNDQEMIHAKTGNWRQENPQRGRSNNSVILLRNQVQREQFDYLVSLNDGANDIGFVFANSWFDMFNPCFEIVKIPILFRTDFSQIAYEEVSDFIALHQDKLGIQGCNLCEINAEKCDTEEAFFRACMDAAILGTLQAGYTSFPYLGSVSEQIFQREALLGVSITGWMNNTFLFNAPMLQQGAQVVKDTNRVLAEIIGINPAARTTCVKPSGNASVVLGTASGIHPEHAEKYFRIMQLNKESTTANWLVENMPFLLEESVWSNTKSDFVVFVPILNPPGGLFKKDMKGVKHLEMIQLVQENWVNAGTNRELCAYPHVNHNTSCTVIMDNKEEIIAHIWQHRDAFTAVSFISDYGDKDFNQAPFTSVMELEELVQLYGKGAIFASGLIVDGLHYFENNLWHACDLLLDPSMALTGTREQVLLRKYWLNRANKFAKNYFNGDLKQMIYCIKDVHLFHKWETVTREFKEVNFGEILDQPQYKDISETASMACSGGSCEITHM</sequence>
<evidence type="ECO:0000256" key="1">
    <source>
        <dbReference type="ARBA" id="ARBA00001922"/>
    </source>
</evidence>
<dbReference type="PANTHER" id="PTHR43371">
    <property type="entry name" value="VITAMIN B12-DEPENDENT RIBONUCLEOTIDE REDUCTASE"/>
    <property type="match status" value="1"/>
</dbReference>
<evidence type="ECO:0000313" key="7">
    <source>
        <dbReference type="Proteomes" id="UP001321186"/>
    </source>
</evidence>
<keyword evidence="5" id="KW-0472">Membrane</keyword>
<evidence type="ECO:0000256" key="2">
    <source>
        <dbReference type="ARBA" id="ARBA00022628"/>
    </source>
</evidence>
<gene>
    <name evidence="6" type="ORF">G9H61_08815</name>
</gene>
<keyword evidence="5" id="KW-0812">Transmembrane</keyword>
<evidence type="ECO:0000256" key="4">
    <source>
        <dbReference type="ARBA" id="ARBA00023285"/>
    </source>
</evidence>
<dbReference type="Proteomes" id="UP001321186">
    <property type="component" value="Unassembled WGS sequence"/>
</dbReference>
<name>A0ABT4JIG3_9BACT</name>
<dbReference type="Gene3D" id="3.20.70.20">
    <property type="match status" value="2"/>
</dbReference>
<evidence type="ECO:0000313" key="6">
    <source>
        <dbReference type="EMBL" id="MCZ2475545.1"/>
    </source>
</evidence>
<comment type="caution">
    <text evidence="6">The sequence shown here is derived from an EMBL/GenBank/DDBJ whole genome shotgun (WGS) entry which is preliminary data.</text>
</comment>
<accession>A0ABT4JIG3</accession>
<dbReference type="RefSeq" id="WP_269010245.1">
    <property type="nucleotide sequence ID" value="NZ_JAANOH010000003.1"/>
</dbReference>
<evidence type="ECO:0000256" key="5">
    <source>
        <dbReference type="SAM" id="Phobius"/>
    </source>
</evidence>
<evidence type="ECO:0000256" key="3">
    <source>
        <dbReference type="ARBA" id="ARBA00023002"/>
    </source>
</evidence>
<keyword evidence="7" id="KW-1185">Reference proteome</keyword>
<keyword evidence="2" id="KW-0846">Cobalamin</keyword>
<keyword evidence="4" id="KW-0170">Cobalt</keyword>
<dbReference type="PANTHER" id="PTHR43371:SF1">
    <property type="entry name" value="RIBONUCLEOSIDE-DIPHOSPHATE REDUCTASE"/>
    <property type="match status" value="1"/>
</dbReference>
<keyword evidence="3" id="KW-0560">Oxidoreductase</keyword>
<proteinExistence type="predicted"/>
<feature type="transmembrane region" description="Helical" evidence="5">
    <location>
        <begin position="106"/>
        <end position="125"/>
    </location>
</feature>
<reference evidence="6 7" key="1">
    <citation type="submission" date="2020-03" db="EMBL/GenBank/DDBJ databases">
        <authorList>
            <person name="Pitt A."/>
            <person name="Hahn M.W."/>
        </authorList>
    </citation>
    <scope>NUCLEOTIDE SEQUENCE [LARGE SCALE GENOMIC DNA]</scope>
    <source>
        <strain evidence="6 7">5A-MARBSE</strain>
    </source>
</reference>
<comment type="cofactor">
    <cofactor evidence="1">
        <name>adenosylcob(III)alamin</name>
        <dbReference type="ChEBI" id="CHEBI:18408"/>
    </cofactor>
</comment>
<dbReference type="EMBL" id="JAANOH010000003">
    <property type="protein sequence ID" value="MCZ2475545.1"/>
    <property type="molecule type" value="Genomic_DNA"/>
</dbReference>
<dbReference type="SUPFAM" id="SSF51998">
    <property type="entry name" value="PFL-like glycyl radical enzymes"/>
    <property type="match status" value="1"/>
</dbReference>
<dbReference type="InterPro" id="IPR050862">
    <property type="entry name" value="RdRp_reductase_class-2"/>
</dbReference>
<protein>
    <submittedName>
        <fullName evidence="6">Uncharacterized protein</fullName>
    </submittedName>
</protein>
<keyword evidence="5" id="KW-1133">Transmembrane helix</keyword>